<dbReference type="AlphaFoldDB" id="A0A7W6EEI2"/>
<reference evidence="4 5" key="1">
    <citation type="submission" date="2020-08" db="EMBL/GenBank/DDBJ databases">
        <title>Genomic Encyclopedia of Type Strains, Phase IV (KMG-IV): sequencing the most valuable type-strain genomes for metagenomic binning, comparative biology and taxonomic classification.</title>
        <authorList>
            <person name="Goeker M."/>
        </authorList>
    </citation>
    <scope>NUCLEOTIDE SEQUENCE [LARGE SCALE GENOMIC DNA]</scope>
    <source>
        <strain evidence="4 5">DSM 28760</strain>
    </source>
</reference>
<feature type="domain" description="N-acetyltransferase" evidence="3">
    <location>
        <begin position="14"/>
        <end position="163"/>
    </location>
</feature>
<protein>
    <submittedName>
        <fullName evidence="4">Ribosomal-protein-alanine N-acetyltransferase</fullName>
        <ecNumber evidence="4">2.3.1.267</ecNumber>
    </submittedName>
</protein>
<keyword evidence="5" id="KW-1185">Reference proteome</keyword>
<proteinExistence type="predicted"/>
<dbReference type="PROSITE" id="PS51186">
    <property type="entry name" value="GNAT"/>
    <property type="match status" value="1"/>
</dbReference>
<dbReference type="GO" id="GO:0008999">
    <property type="term" value="F:protein-N-terminal-alanine acetyltransferase activity"/>
    <property type="evidence" value="ECO:0007669"/>
    <property type="project" value="UniProtKB-EC"/>
</dbReference>
<dbReference type="Gene3D" id="3.40.630.30">
    <property type="match status" value="1"/>
</dbReference>
<evidence type="ECO:0000256" key="2">
    <source>
        <dbReference type="ARBA" id="ARBA00023315"/>
    </source>
</evidence>
<organism evidence="4 5">
    <name type="scientific">Pseudochelatococcus contaminans</name>
    <dbReference type="NCBI Taxonomy" id="1538103"/>
    <lineage>
        <taxon>Bacteria</taxon>
        <taxon>Pseudomonadati</taxon>
        <taxon>Pseudomonadota</taxon>
        <taxon>Alphaproteobacteria</taxon>
        <taxon>Hyphomicrobiales</taxon>
        <taxon>Chelatococcaceae</taxon>
        <taxon>Pseudochelatococcus</taxon>
    </lineage>
</organism>
<gene>
    <name evidence="4" type="ORF">FHS81_000260</name>
</gene>
<dbReference type="InterPro" id="IPR000182">
    <property type="entry name" value="GNAT_dom"/>
</dbReference>
<dbReference type="EMBL" id="JACICC010000001">
    <property type="protein sequence ID" value="MBB3808206.1"/>
    <property type="molecule type" value="Genomic_DNA"/>
</dbReference>
<dbReference type="Pfam" id="PF00583">
    <property type="entry name" value="Acetyltransf_1"/>
    <property type="match status" value="1"/>
</dbReference>
<dbReference type="InterPro" id="IPR016181">
    <property type="entry name" value="Acyl_CoA_acyltransferase"/>
</dbReference>
<dbReference type="PANTHER" id="PTHR43420:SF44">
    <property type="entry name" value="ACETYLTRANSFERASE YPEA"/>
    <property type="match status" value="1"/>
</dbReference>
<dbReference type="CDD" id="cd04301">
    <property type="entry name" value="NAT_SF"/>
    <property type="match status" value="1"/>
</dbReference>
<evidence type="ECO:0000259" key="3">
    <source>
        <dbReference type="PROSITE" id="PS51186"/>
    </source>
</evidence>
<keyword evidence="2 4" id="KW-0012">Acyltransferase</keyword>
<dbReference type="EC" id="2.3.1.267" evidence="4"/>
<dbReference type="RefSeq" id="WP_183750234.1">
    <property type="nucleotide sequence ID" value="NZ_JACICC010000001.1"/>
</dbReference>
<evidence type="ECO:0000313" key="4">
    <source>
        <dbReference type="EMBL" id="MBB3808206.1"/>
    </source>
</evidence>
<dbReference type="SUPFAM" id="SSF55729">
    <property type="entry name" value="Acyl-CoA N-acyltransferases (Nat)"/>
    <property type="match status" value="1"/>
</dbReference>
<evidence type="ECO:0000256" key="1">
    <source>
        <dbReference type="ARBA" id="ARBA00022679"/>
    </source>
</evidence>
<dbReference type="PANTHER" id="PTHR43420">
    <property type="entry name" value="ACETYLTRANSFERASE"/>
    <property type="match status" value="1"/>
</dbReference>
<dbReference type="Proteomes" id="UP000537592">
    <property type="component" value="Unassembled WGS sequence"/>
</dbReference>
<keyword evidence="1 4" id="KW-0808">Transferase</keyword>
<comment type="caution">
    <text evidence="4">The sequence shown here is derived from an EMBL/GenBank/DDBJ whole genome shotgun (WGS) entry which is preliminary data.</text>
</comment>
<evidence type="ECO:0000313" key="5">
    <source>
        <dbReference type="Proteomes" id="UP000537592"/>
    </source>
</evidence>
<accession>A0A7W6EEI2</accession>
<dbReference type="InterPro" id="IPR050680">
    <property type="entry name" value="YpeA/RimI_acetyltransf"/>
</dbReference>
<name>A0A7W6EEI2_9HYPH</name>
<sequence>MIFRDLFTSRRPGFHVAPLDGDHAAAASAIHSASFARRWGTLELERMIATETSHTDGIFIGGDKKLAGFALSRLVAGEAEILTLAVEPATRGQGAGRALLSTHLENLSRAGARVVFLEVDEGNESALALYSRAGFAEIGRRPGYYTKPDGTVATAITMRATLD</sequence>